<dbReference type="Proteomes" id="UP000034739">
    <property type="component" value="Unassembled WGS sequence"/>
</dbReference>
<protein>
    <submittedName>
        <fullName evidence="1">Uncharacterized protein</fullName>
    </submittedName>
</protein>
<sequence length="202" mass="22663">MPQPEVPLRAIITGTQTYLMPQEVFDCAVADFPHNSEGWRTVESLAVGRAIFEKRLVKLVEHQSLVEVGVLEKQYRIPEYMLLLSRGIFVLGPGNGPGRANSPEELAVALAMASCPRLPPPYSIPRDENWEELRDRISVTLTVDGKNYMVPELNYIEAQKNFRPGGGSARTTEDLAVCFAMHSGAVPEDELWQDRLRYVFTC</sequence>
<name>A0A0G1TYZ1_9BACT</name>
<reference evidence="1 2" key="1">
    <citation type="journal article" date="2015" name="Nature">
        <title>rRNA introns, odd ribosomes, and small enigmatic genomes across a large radiation of phyla.</title>
        <authorList>
            <person name="Brown C.T."/>
            <person name="Hug L.A."/>
            <person name="Thomas B.C."/>
            <person name="Sharon I."/>
            <person name="Castelle C.J."/>
            <person name="Singh A."/>
            <person name="Wilkins M.J."/>
            <person name="Williams K.H."/>
            <person name="Banfield J.F."/>
        </authorList>
    </citation>
    <scope>NUCLEOTIDE SEQUENCE [LARGE SCALE GENOMIC DNA]</scope>
</reference>
<dbReference type="AlphaFoldDB" id="A0A0G1TYZ1"/>
<evidence type="ECO:0000313" key="1">
    <source>
        <dbReference type="EMBL" id="KKU87009.1"/>
    </source>
</evidence>
<gene>
    <name evidence="1" type="ORF">UY16_C0042G0007</name>
</gene>
<comment type="caution">
    <text evidence="1">The sequence shown here is derived from an EMBL/GenBank/DDBJ whole genome shotgun (WGS) entry which is preliminary data.</text>
</comment>
<proteinExistence type="predicted"/>
<organism evidence="1 2">
    <name type="scientific">Candidatus Gottesmanbacteria bacterium GW2011_GWA2_47_9</name>
    <dbReference type="NCBI Taxonomy" id="1618445"/>
    <lineage>
        <taxon>Bacteria</taxon>
        <taxon>Candidatus Gottesmaniibacteriota</taxon>
    </lineage>
</organism>
<dbReference type="EMBL" id="LCOY01000042">
    <property type="protein sequence ID" value="KKU87009.1"/>
    <property type="molecule type" value="Genomic_DNA"/>
</dbReference>
<accession>A0A0G1TYZ1</accession>
<evidence type="ECO:0000313" key="2">
    <source>
        <dbReference type="Proteomes" id="UP000034739"/>
    </source>
</evidence>